<reference evidence="1 2" key="1">
    <citation type="submission" date="2020-03" db="EMBL/GenBank/DDBJ databases">
        <title>Soil Listeria distribution.</title>
        <authorList>
            <person name="Liao J."/>
            <person name="Wiedmann M."/>
        </authorList>
    </citation>
    <scope>NUCLEOTIDE SEQUENCE [LARGE SCALE GENOMIC DNA]</scope>
    <source>
        <strain evidence="1 2">FSL L7-0741</strain>
    </source>
</reference>
<dbReference type="EMBL" id="JAARWN010000007">
    <property type="protein sequence ID" value="MBC1936454.1"/>
    <property type="molecule type" value="Genomic_DNA"/>
</dbReference>
<accession>A0A7X0Y4I7</accession>
<evidence type="ECO:0000313" key="1">
    <source>
        <dbReference type="EMBL" id="MBC1936454.1"/>
    </source>
</evidence>
<dbReference type="AlphaFoldDB" id="A0A7X0Y4I7"/>
<protein>
    <submittedName>
        <fullName evidence="1">Uncharacterized protein</fullName>
    </submittedName>
</protein>
<proteinExistence type="predicted"/>
<organism evidence="1 2">
    <name type="scientific">Listeria grandensis</name>
    <dbReference type="NCBI Taxonomy" id="1494963"/>
    <lineage>
        <taxon>Bacteria</taxon>
        <taxon>Bacillati</taxon>
        <taxon>Bacillota</taxon>
        <taxon>Bacilli</taxon>
        <taxon>Bacillales</taxon>
        <taxon>Listeriaceae</taxon>
        <taxon>Listeria</taxon>
    </lineage>
</organism>
<dbReference type="Proteomes" id="UP000535908">
    <property type="component" value="Unassembled WGS sequence"/>
</dbReference>
<evidence type="ECO:0000313" key="2">
    <source>
        <dbReference type="Proteomes" id="UP000535908"/>
    </source>
</evidence>
<name>A0A7X0Y4I7_9LIST</name>
<comment type="caution">
    <text evidence="1">The sequence shown here is derived from an EMBL/GenBank/DDBJ whole genome shotgun (WGS) entry which is preliminary data.</text>
</comment>
<gene>
    <name evidence="1" type="ORF">HCA69_08760</name>
</gene>
<sequence length="35" mass="3701">MDEAAGYELIGTEQVFGGDELIYVGVKIPTGPLAF</sequence>